<dbReference type="RefSeq" id="WP_088482887.1">
    <property type="nucleotide sequence ID" value="NZ_NISI01000002.1"/>
</dbReference>
<evidence type="ECO:0000313" key="1">
    <source>
        <dbReference type="EMBL" id="OWR04754.1"/>
    </source>
</evidence>
<dbReference type="EMBL" id="NISI01000002">
    <property type="protein sequence ID" value="OWR04754.1"/>
    <property type="molecule type" value="Genomic_DNA"/>
</dbReference>
<organism evidence="1 2">
    <name type="scientific">Roseateles puraquae</name>
    <dbReference type="NCBI Taxonomy" id="431059"/>
    <lineage>
        <taxon>Bacteria</taxon>
        <taxon>Pseudomonadati</taxon>
        <taxon>Pseudomonadota</taxon>
        <taxon>Betaproteobacteria</taxon>
        <taxon>Burkholderiales</taxon>
        <taxon>Sphaerotilaceae</taxon>
        <taxon>Roseateles</taxon>
    </lineage>
</organism>
<dbReference type="Proteomes" id="UP000197446">
    <property type="component" value="Unassembled WGS sequence"/>
</dbReference>
<protein>
    <submittedName>
        <fullName evidence="1">Uncharacterized protein</fullName>
    </submittedName>
</protein>
<sequence>MNRIAVQITAFVDEHQPGFVECALIDADGRLHKFIEKASVVSDENLRQDSIYPRPGSMACELQAEWTDDAGRTRVKVNTERAWGIESLEGLQDFVLFKSQLL</sequence>
<evidence type="ECO:0000313" key="2">
    <source>
        <dbReference type="Proteomes" id="UP000197446"/>
    </source>
</evidence>
<dbReference type="OrthoDB" id="195315at2"/>
<gene>
    <name evidence="1" type="ORF">CDO81_09260</name>
</gene>
<dbReference type="AlphaFoldDB" id="A0A254NAW7"/>
<accession>A0A254NAW7</accession>
<keyword evidence="2" id="KW-1185">Reference proteome</keyword>
<name>A0A254NAW7_9BURK</name>
<reference evidence="1 2" key="1">
    <citation type="journal article" date="2007" name="Int. J. Syst. Evol. Microbiol.">
        <title>Description of Pelomonas aquatica sp. nov. and Pelomonas puraquae sp. nov., isolated from industrial and haemodialysis water.</title>
        <authorList>
            <person name="Gomila M."/>
            <person name="Bowien B."/>
            <person name="Falsen E."/>
            <person name="Moore E.R."/>
            <person name="Lalucat J."/>
        </authorList>
    </citation>
    <scope>NUCLEOTIDE SEQUENCE [LARGE SCALE GENOMIC DNA]</scope>
    <source>
        <strain evidence="1 2">CCUG 52769</strain>
    </source>
</reference>
<comment type="caution">
    <text evidence="1">The sequence shown here is derived from an EMBL/GenBank/DDBJ whole genome shotgun (WGS) entry which is preliminary data.</text>
</comment>
<proteinExistence type="predicted"/>